<protein>
    <recommendedName>
        <fullName evidence="3">50S ribosomal protein L33</fullName>
    </recommendedName>
</protein>
<reference evidence="1 2" key="1">
    <citation type="submission" date="2023-07" db="EMBL/GenBank/DDBJ databases">
        <title>Genomic Encyclopedia of Type Strains, Phase IV (KMG-IV): sequencing the most valuable type-strain genomes for metagenomic binning, comparative biology and taxonomic classification.</title>
        <authorList>
            <person name="Goeker M."/>
        </authorList>
    </citation>
    <scope>NUCLEOTIDE SEQUENCE [LARGE SCALE GENOMIC DNA]</scope>
    <source>
        <strain evidence="1 2">DSM 23837</strain>
    </source>
</reference>
<accession>A0ABT9WMC0</accession>
<name>A0ABT9WMC0_9BACI</name>
<evidence type="ECO:0000313" key="1">
    <source>
        <dbReference type="EMBL" id="MDQ0174401.1"/>
    </source>
</evidence>
<proteinExistence type="predicted"/>
<dbReference type="EMBL" id="JAUSTT010000001">
    <property type="protein sequence ID" value="MDQ0174401.1"/>
    <property type="molecule type" value="Genomic_DNA"/>
</dbReference>
<dbReference type="Proteomes" id="UP001223586">
    <property type="component" value="Unassembled WGS sequence"/>
</dbReference>
<comment type="caution">
    <text evidence="1">The sequence shown here is derived from an EMBL/GenBank/DDBJ whole genome shotgun (WGS) entry which is preliminary data.</text>
</comment>
<sequence>MSEIYVIVCKETGKEAQTFSLNEPRKLLVYTSHGRARAAMKVRKMPETHYEIKAYVPKKEALT</sequence>
<evidence type="ECO:0008006" key="3">
    <source>
        <dbReference type="Google" id="ProtNLM"/>
    </source>
</evidence>
<dbReference type="RefSeq" id="WP_307225840.1">
    <property type="nucleotide sequence ID" value="NZ_JAUSTT010000001.1"/>
</dbReference>
<evidence type="ECO:0000313" key="2">
    <source>
        <dbReference type="Proteomes" id="UP001223586"/>
    </source>
</evidence>
<gene>
    <name evidence="1" type="ORF">J2S08_000232</name>
</gene>
<organism evidence="1 2">
    <name type="scientific">Bacillus chungangensis</name>
    <dbReference type="NCBI Taxonomy" id="587633"/>
    <lineage>
        <taxon>Bacteria</taxon>
        <taxon>Bacillati</taxon>
        <taxon>Bacillota</taxon>
        <taxon>Bacilli</taxon>
        <taxon>Bacillales</taxon>
        <taxon>Bacillaceae</taxon>
        <taxon>Bacillus</taxon>
    </lineage>
</organism>
<keyword evidence="2" id="KW-1185">Reference proteome</keyword>